<organism evidence="1 2">
    <name type="scientific">Adineta steineri</name>
    <dbReference type="NCBI Taxonomy" id="433720"/>
    <lineage>
        <taxon>Eukaryota</taxon>
        <taxon>Metazoa</taxon>
        <taxon>Spiralia</taxon>
        <taxon>Gnathifera</taxon>
        <taxon>Rotifera</taxon>
        <taxon>Eurotatoria</taxon>
        <taxon>Bdelloidea</taxon>
        <taxon>Adinetida</taxon>
        <taxon>Adinetidae</taxon>
        <taxon>Adineta</taxon>
    </lineage>
</organism>
<name>A0A820S659_9BILA</name>
<accession>A0A820S659</accession>
<evidence type="ECO:0000313" key="1">
    <source>
        <dbReference type="EMBL" id="CAF4453141.1"/>
    </source>
</evidence>
<gene>
    <name evidence="1" type="ORF">OXD698_LOCUS54519</name>
</gene>
<dbReference type="EMBL" id="CAJOAZ010033214">
    <property type="protein sequence ID" value="CAF4453141.1"/>
    <property type="molecule type" value="Genomic_DNA"/>
</dbReference>
<comment type="caution">
    <text evidence="1">The sequence shown here is derived from an EMBL/GenBank/DDBJ whole genome shotgun (WGS) entry which is preliminary data.</text>
</comment>
<feature type="non-terminal residue" evidence="1">
    <location>
        <position position="1"/>
    </location>
</feature>
<dbReference type="Proteomes" id="UP000663844">
    <property type="component" value="Unassembled WGS sequence"/>
</dbReference>
<reference evidence="1" key="1">
    <citation type="submission" date="2021-02" db="EMBL/GenBank/DDBJ databases">
        <authorList>
            <person name="Nowell W R."/>
        </authorList>
    </citation>
    <scope>NUCLEOTIDE SEQUENCE</scope>
</reference>
<sequence length="58" mass="6799">VNQLGEVEACKRFTRLMTIMIRVQLSSKAFREFFRTQYMISNIVDKMAPLMQTVLNIS</sequence>
<proteinExistence type="predicted"/>
<evidence type="ECO:0000313" key="2">
    <source>
        <dbReference type="Proteomes" id="UP000663844"/>
    </source>
</evidence>
<dbReference type="AlphaFoldDB" id="A0A820S659"/>
<protein>
    <submittedName>
        <fullName evidence="1">Uncharacterized protein</fullName>
    </submittedName>
</protein>